<dbReference type="AlphaFoldDB" id="A0A6J4HWJ9"/>
<evidence type="ECO:0000313" key="1">
    <source>
        <dbReference type="EMBL" id="CAA9233003.1"/>
    </source>
</evidence>
<evidence type="ECO:0008006" key="2">
    <source>
        <dbReference type="Google" id="ProtNLM"/>
    </source>
</evidence>
<proteinExistence type="predicted"/>
<gene>
    <name evidence="1" type="ORF">AVDCRST_MAG26-1055</name>
</gene>
<organism evidence="1">
    <name type="scientific">uncultured Chloroflexia bacterium</name>
    <dbReference type="NCBI Taxonomy" id="1672391"/>
    <lineage>
        <taxon>Bacteria</taxon>
        <taxon>Bacillati</taxon>
        <taxon>Chloroflexota</taxon>
        <taxon>Chloroflexia</taxon>
        <taxon>environmental samples</taxon>
    </lineage>
</organism>
<name>A0A6J4HWJ9_9CHLR</name>
<accession>A0A6J4HWJ9</accession>
<reference evidence="1" key="1">
    <citation type="submission" date="2020-02" db="EMBL/GenBank/DDBJ databases">
        <authorList>
            <person name="Meier V. D."/>
        </authorList>
    </citation>
    <scope>NUCLEOTIDE SEQUENCE</scope>
    <source>
        <strain evidence="1">AVDCRST_MAG26</strain>
    </source>
</reference>
<dbReference type="EMBL" id="CADCTK010000243">
    <property type="protein sequence ID" value="CAA9233003.1"/>
    <property type="molecule type" value="Genomic_DNA"/>
</dbReference>
<protein>
    <recommendedName>
        <fullName evidence="2">Mobile element protein</fullName>
    </recommendedName>
</protein>
<sequence>MIADFDDFCLWIYVMVDTCYQQLAPLVRRPGPAPVCSDSELLTTVLVGECRGWDVETELLAH</sequence>